<proteinExistence type="inferred from homology"/>
<dbReference type="NCBIfam" id="TIGR00147">
    <property type="entry name" value="YegS/Rv2252/BmrU family lipid kinase"/>
    <property type="match status" value="1"/>
</dbReference>
<keyword evidence="5" id="KW-0547">Nucleotide-binding</keyword>
<dbReference type="InterPro" id="IPR016064">
    <property type="entry name" value="NAD/diacylglycerol_kinase_sf"/>
</dbReference>
<dbReference type="InterPro" id="IPR045540">
    <property type="entry name" value="YegS/DAGK_C"/>
</dbReference>
<evidence type="ECO:0000313" key="13">
    <source>
        <dbReference type="Proteomes" id="UP000030528"/>
    </source>
</evidence>
<dbReference type="GO" id="GO:0008654">
    <property type="term" value="P:phospholipid biosynthetic process"/>
    <property type="evidence" value="ECO:0007669"/>
    <property type="project" value="UniProtKB-KW"/>
</dbReference>
<evidence type="ECO:0000259" key="11">
    <source>
        <dbReference type="PROSITE" id="PS50146"/>
    </source>
</evidence>
<dbReference type="PANTHER" id="PTHR12358">
    <property type="entry name" value="SPHINGOSINE KINASE"/>
    <property type="match status" value="1"/>
</dbReference>
<dbReference type="Pfam" id="PF00781">
    <property type="entry name" value="DAGK_cat"/>
    <property type="match status" value="1"/>
</dbReference>
<keyword evidence="8" id="KW-0443">Lipid metabolism</keyword>
<dbReference type="GO" id="GO:0005524">
    <property type="term" value="F:ATP binding"/>
    <property type="evidence" value="ECO:0007669"/>
    <property type="project" value="UniProtKB-KW"/>
</dbReference>
<dbReference type="InterPro" id="IPR017438">
    <property type="entry name" value="ATP-NAD_kinase_N"/>
</dbReference>
<evidence type="ECO:0000256" key="4">
    <source>
        <dbReference type="ARBA" id="ARBA00022679"/>
    </source>
</evidence>
<comment type="similarity">
    <text evidence="2">Belongs to the diacylglycerol/lipid kinase family.</text>
</comment>
<evidence type="ECO:0000256" key="8">
    <source>
        <dbReference type="ARBA" id="ARBA00023098"/>
    </source>
</evidence>
<keyword evidence="9" id="KW-0594">Phospholipid biosynthesis</keyword>
<dbReference type="Gene3D" id="3.40.50.10330">
    <property type="entry name" value="Probable inorganic polyphosphate/atp-NAD kinase, domain 1"/>
    <property type="match status" value="1"/>
</dbReference>
<dbReference type="GO" id="GO:0004143">
    <property type="term" value="F:ATP-dependent diacylglycerol kinase activity"/>
    <property type="evidence" value="ECO:0007669"/>
    <property type="project" value="TreeGrafter"/>
</dbReference>
<evidence type="ECO:0000256" key="5">
    <source>
        <dbReference type="ARBA" id="ARBA00022741"/>
    </source>
</evidence>
<dbReference type="GO" id="GO:0005886">
    <property type="term" value="C:plasma membrane"/>
    <property type="evidence" value="ECO:0007669"/>
    <property type="project" value="TreeGrafter"/>
</dbReference>
<dbReference type="AlphaFoldDB" id="A0A0A5GF04"/>
<dbReference type="eggNOG" id="COG1597">
    <property type="taxonomic scope" value="Bacteria"/>
</dbReference>
<dbReference type="Proteomes" id="UP000030528">
    <property type="component" value="Unassembled WGS sequence"/>
</dbReference>
<organism evidence="12 13">
    <name type="scientific">Pontibacillus halophilus JSM 076056 = DSM 19796</name>
    <dbReference type="NCBI Taxonomy" id="1385510"/>
    <lineage>
        <taxon>Bacteria</taxon>
        <taxon>Bacillati</taxon>
        <taxon>Bacillota</taxon>
        <taxon>Bacilli</taxon>
        <taxon>Bacillales</taxon>
        <taxon>Bacillaceae</taxon>
        <taxon>Pontibacillus</taxon>
    </lineage>
</organism>
<dbReference type="OrthoDB" id="142078at2"/>
<feature type="domain" description="DAGKc" evidence="11">
    <location>
        <begin position="1"/>
        <end position="132"/>
    </location>
</feature>
<dbReference type="InterPro" id="IPR005218">
    <property type="entry name" value="Diacylglycerol/lipid_kinase"/>
</dbReference>
<dbReference type="PROSITE" id="PS50146">
    <property type="entry name" value="DAGK"/>
    <property type="match status" value="1"/>
</dbReference>
<dbReference type="InterPro" id="IPR001206">
    <property type="entry name" value="Diacylglycerol_kinase_cat_dom"/>
</dbReference>
<keyword evidence="7" id="KW-0067">ATP-binding</keyword>
<keyword evidence="3" id="KW-0444">Lipid biosynthesis</keyword>
<dbReference type="SMART" id="SM00046">
    <property type="entry name" value="DAGKc"/>
    <property type="match status" value="1"/>
</dbReference>
<comment type="caution">
    <text evidence="12">The sequence shown here is derived from an EMBL/GenBank/DDBJ whole genome shotgun (WGS) entry which is preliminary data.</text>
</comment>
<dbReference type="Gene3D" id="2.60.200.40">
    <property type="match status" value="1"/>
</dbReference>
<evidence type="ECO:0000256" key="2">
    <source>
        <dbReference type="ARBA" id="ARBA00005983"/>
    </source>
</evidence>
<comment type="cofactor">
    <cofactor evidence="1">
        <name>Mg(2+)</name>
        <dbReference type="ChEBI" id="CHEBI:18420"/>
    </cofactor>
</comment>
<dbReference type="InterPro" id="IPR050187">
    <property type="entry name" value="Lipid_Phosphate_FormReg"/>
</dbReference>
<evidence type="ECO:0000256" key="1">
    <source>
        <dbReference type="ARBA" id="ARBA00001946"/>
    </source>
</evidence>
<keyword evidence="13" id="KW-1185">Reference proteome</keyword>
<evidence type="ECO:0000313" key="12">
    <source>
        <dbReference type="EMBL" id="KGX90554.1"/>
    </source>
</evidence>
<keyword evidence="4" id="KW-0808">Transferase</keyword>
<gene>
    <name evidence="12" type="ORF">N781_07100</name>
</gene>
<dbReference type="PANTHER" id="PTHR12358:SF107">
    <property type="entry name" value="LIPID KINASE BMRU-RELATED"/>
    <property type="match status" value="1"/>
</dbReference>
<evidence type="ECO:0000256" key="3">
    <source>
        <dbReference type="ARBA" id="ARBA00022516"/>
    </source>
</evidence>
<accession>A0A0A5GF04</accession>
<dbReference type="Pfam" id="PF19279">
    <property type="entry name" value="YegS_C"/>
    <property type="match status" value="1"/>
</dbReference>
<dbReference type="RefSeq" id="WP_026801245.1">
    <property type="nucleotide sequence ID" value="NZ_AULI01000014.1"/>
</dbReference>
<keyword evidence="10" id="KW-1208">Phospholipid metabolism</keyword>
<evidence type="ECO:0000256" key="7">
    <source>
        <dbReference type="ARBA" id="ARBA00022840"/>
    </source>
</evidence>
<reference evidence="12 13" key="1">
    <citation type="submission" date="2013-08" db="EMBL/GenBank/DDBJ databases">
        <authorList>
            <person name="Huang J."/>
            <person name="Wang G."/>
        </authorList>
    </citation>
    <scope>NUCLEOTIDE SEQUENCE [LARGE SCALE GENOMIC DNA]</scope>
    <source>
        <strain evidence="12 13">JSM 076056</strain>
    </source>
</reference>
<dbReference type="EMBL" id="AVPE01000014">
    <property type="protein sequence ID" value="KGX90554.1"/>
    <property type="molecule type" value="Genomic_DNA"/>
</dbReference>
<name>A0A0A5GF04_9BACI</name>
<sequence>MEYEKGLFLYNGASGEGEVEQKLTSTLPILVQHVKELVTIHTSSKEEFIDELKSRGQEVDIVYLLGGDGTIHDAVNALAPLEKRPVVAILPGGTCNDFSRMLGMPQNLEDAARSILNGRQAPVDVAQANERYFVNFWGIGMITEASENIDQRQKKRFGPLSYFISAFKTIQQATPFSFRMVLNDGEQVLDEEAVLVLVLNGRYIGTRQIPLPHNYVNDGKLDVLIVKNSTLKSFQELLSLNRPWKREEELQDIFYMQADSVTIETKDEMQVDTDGEIHTSTPSEMVMLRNHMSFIFADEPS</sequence>
<evidence type="ECO:0000256" key="9">
    <source>
        <dbReference type="ARBA" id="ARBA00023209"/>
    </source>
</evidence>
<protein>
    <submittedName>
        <fullName evidence="12">Lipid kinase</fullName>
    </submittedName>
</protein>
<evidence type="ECO:0000256" key="10">
    <source>
        <dbReference type="ARBA" id="ARBA00023264"/>
    </source>
</evidence>
<dbReference type="STRING" id="1385510.GCA_000425205_02983"/>
<evidence type="ECO:0000256" key="6">
    <source>
        <dbReference type="ARBA" id="ARBA00022777"/>
    </source>
</evidence>
<keyword evidence="6 12" id="KW-0418">Kinase</keyword>
<dbReference type="SUPFAM" id="SSF111331">
    <property type="entry name" value="NAD kinase/diacylglycerol kinase-like"/>
    <property type="match status" value="1"/>
</dbReference>